<gene>
    <name evidence="1" type="ORF">Geu3261_0527_002</name>
</gene>
<dbReference type="AlphaFoldDB" id="A0A0D6Q3L4"/>
<dbReference type="EMBL" id="BANI01000431">
    <property type="protein sequence ID" value="GAN98162.1"/>
    <property type="molecule type" value="Genomic_DNA"/>
</dbReference>
<evidence type="ECO:0000313" key="1">
    <source>
        <dbReference type="EMBL" id="GAN98162.1"/>
    </source>
</evidence>
<proteinExistence type="predicted"/>
<evidence type="ECO:0000313" key="2">
    <source>
        <dbReference type="Proteomes" id="UP000032675"/>
    </source>
</evidence>
<accession>A0A0D6Q3L4</accession>
<sequence length="158" mass="17915">MAARKTDRRYTPQDDALIRSMRTKGRTWTDIGRVFGVHGTSIRQRLIRVLQEDDPHPDAESLREAARRKQVAQQEATPARLPLTLRTRDGAFSIAALQMLHHQQAATAGHIRATVQEIAAWARTNRLPPACRDTLAHINAWRTREGLPPFVLQKEKTS</sequence>
<protein>
    <submittedName>
        <fullName evidence="1">Uncharacterized protein</fullName>
    </submittedName>
</protein>
<comment type="caution">
    <text evidence="1">The sequence shown here is derived from an EMBL/GenBank/DDBJ whole genome shotgun (WGS) entry which is preliminary data.</text>
</comment>
<dbReference type="RefSeq" id="WP_048852617.1">
    <property type="nucleotide sequence ID" value="NZ_BANI01000431.1"/>
</dbReference>
<reference evidence="1 2" key="1">
    <citation type="submission" date="2012-11" db="EMBL/GenBank/DDBJ databases">
        <title>Whole genome sequence of Gluconacetobacter europaeus NBRC3261.</title>
        <authorList>
            <person name="Azuma Y."/>
            <person name="Higashiura N."/>
            <person name="Hirakawa H."/>
            <person name="Matsushita K."/>
        </authorList>
    </citation>
    <scope>NUCLEOTIDE SEQUENCE [LARGE SCALE GENOMIC DNA]</scope>
    <source>
        <strain evidence="1 2">NBRC 3261</strain>
    </source>
</reference>
<dbReference type="Proteomes" id="UP000032675">
    <property type="component" value="Unassembled WGS sequence"/>
</dbReference>
<organism evidence="1 2">
    <name type="scientific">Komagataeibacter europaeus NBRC 3261</name>
    <dbReference type="NCBI Taxonomy" id="1234669"/>
    <lineage>
        <taxon>Bacteria</taxon>
        <taxon>Pseudomonadati</taxon>
        <taxon>Pseudomonadota</taxon>
        <taxon>Alphaproteobacteria</taxon>
        <taxon>Acetobacterales</taxon>
        <taxon>Acetobacteraceae</taxon>
        <taxon>Komagataeibacter</taxon>
    </lineage>
</organism>
<name>A0A0D6Q3L4_KOMEU</name>